<dbReference type="Pfam" id="PF00156">
    <property type="entry name" value="Pribosyltran"/>
    <property type="match status" value="1"/>
</dbReference>
<accession>A0A3D8K255</accession>
<gene>
    <name evidence="2" type="ORF">DWV00_09465</name>
</gene>
<dbReference type="SUPFAM" id="SSF53271">
    <property type="entry name" value="PRTase-like"/>
    <property type="match status" value="1"/>
</dbReference>
<reference evidence="2 3" key="1">
    <citation type="submission" date="2018-08" db="EMBL/GenBank/DDBJ databases">
        <title>Paraburkholderia sp. DHOM06 isolated from forest soil.</title>
        <authorList>
            <person name="Gao Z.-H."/>
            <person name="Qiu L.-H."/>
        </authorList>
    </citation>
    <scope>NUCLEOTIDE SEQUENCE [LARGE SCALE GENOMIC DNA]</scope>
    <source>
        <strain evidence="2 3">DHOM06</strain>
    </source>
</reference>
<sequence>MYSLFKDRAEAGRMLAQHLRHEAGSNTVVLALPRGGVPVGFEIAAILGAELDVLPVRKIGVPGQKELAMGAVASGGALHVEHDTMKASHVTQLRFDEVLEQERAELARREAAYRGDRPPAQVEGRTVLLVDDGMATGATMKAAVLALRARGPARILAALPVAPAGAETEFAGIVDGFVCVAQPAFFFSVGQHYDDFGETTDDDVRALLQRAWARSEGEAR</sequence>
<keyword evidence="2" id="KW-0328">Glycosyltransferase</keyword>
<name>A0A3D8K255_9BURK</name>
<dbReference type="Gene3D" id="3.40.50.2020">
    <property type="match status" value="1"/>
</dbReference>
<keyword evidence="2" id="KW-0808">Transferase</keyword>
<dbReference type="GO" id="GO:0016757">
    <property type="term" value="F:glycosyltransferase activity"/>
    <property type="evidence" value="ECO:0007669"/>
    <property type="project" value="UniProtKB-KW"/>
</dbReference>
<evidence type="ECO:0000259" key="1">
    <source>
        <dbReference type="Pfam" id="PF00156"/>
    </source>
</evidence>
<comment type="caution">
    <text evidence="2">The sequence shown here is derived from an EMBL/GenBank/DDBJ whole genome shotgun (WGS) entry which is preliminary data.</text>
</comment>
<dbReference type="RefSeq" id="WP_115533304.1">
    <property type="nucleotide sequence ID" value="NZ_QRGA01000005.1"/>
</dbReference>
<organism evidence="2 3">
    <name type="scientific">Trinickia dinghuensis</name>
    <dbReference type="NCBI Taxonomy" id="2291023"/>
    <lineage>
        <taxon>Bacteria</taxon>
        <taxon>Pseudomonadati</taxon>
        <taxon>Pseudomonadota</taxon>
        <taxon>Betaproteobacteria</taxon>
        <taxon>Burkholderiales</taxon>
        <taxon>Burkholderiaceae</taxon>
        <taxon>Trinickia</taxon>
    </lineage>
</organism>
<evidence type="ECO:0000313" key="2">
    <source>
        <dbReference type="EMBL" id="RDU99329.1"/>
    </source>
</evidence>
<dbReference type="AlphaFoldDB" id="A0A3D8K255"/>
<keyword evidence="3" id="KW-1185">Reference proteome</keyword>
<dbReference type="InterPro" id="IPR029057">
    <property type="entry name" value="PRTase-like"/>
</dbReference>
<dbReference type="InterPro" id="IPR000836">
    <property type="entry name" value="PRTase_dom"/>
</dbReference>
<dbReference type="EMBL" id="QRGA01000005">
    <property type="protein sequence ID" value="RDU99329.1"/>
    <property type="molecule type" value="Genomic_DNA"/>
</dbReference>
<feature type="domain" description="Phosphoribosyltransferase" evidence="1">
    <location>
        <begin position="10"/>
        <end position="166"/>
    </location>
</feature>
<proteinExistence type="predicted"/>
<protein>
    <submittedName>
        <fullName evidence="2">Phosphoribosyltransferase</fullName>
    </submittedName>
</protein>
<dbReference type="OrthoDB" id="9810066at2"/>
<dbReference type="Proteomes" id="UP000256838">
    <property type="component" value="Unassembled WGS sequence"/>
</dbReference>
<dbReference type="CDD" id="cd06223">
    <property type="entry name" value="PRTases_typeI"/>
    <property type="match status" value="1"/>
</dbReference>
<dbReference type="Gene3D" id="3.30.1310.20">
    <property type="entry name" value="PRTase-like"/>
    <property type="match status" value="1"/>
</dbReference>
<evidence type="ECO:0000313" key="3">
    <source>
        <dbReference type="Proteomes" id="UP000256838"/>
    </source>
</evidence>